<feature type="region of interest" description="Disordered" evidence="7">
    <location>
        <begin position="72"/>
        <end position="92"/>
    </location>
</feature>
<evidence type="ECO:0000256" key="4">
    <source>
        <dbReference type="ARBA" id="ARBA00022801"/>
    </source>
</evidence>
<evidence type="ECO:0000256" key="5">
    <source>
        <dbReference type="ARBA" id="ARBA00022833"/>
    </source>
</evidence>
<dbReference type="InterPro" id="IPR016047">
    <property type="entry name" value="M23ase_b-sheet_dom"/>
</dbReference>
<dbReference type="GO" id="GO:0046872">
    <property type="term" value="F:metal ion binding"/>
    <property type="evidence" value="ECO:0007669"/>
    <property type="project" value="UniProtKB-KW"/>
</dbReference>
<dbReference type="RefSeq" id="WP_006924731.1">
    <property type="nucleotide sequence ID" value="NZ_JH725027.1"/>
</dbReference>
<dbReference type="CDD" id="cd12797">
    <property type="entry name" value="M23_peptidase"/>
    <property type="match status" value="1"/>
</dbReference>
<dbReference type="eggNOG" id="COG0739">
    <property type="taxonomic scope" value="Bacteria"/>
</dbReference>
<feature type="transmembrane region" description="Helical" evidence="8">
    <location>
        <begin position="31"/>
        <end position="56"/>
    </location>
</feature>
<evidence type="ECO:0000256" key="3">
    <source>
        <dbReference type="ARBA" id="ARBA00022723"/>
    </source>
</evidence>
<evidence type="ECO:0000256" key="2">
    <source>
        <dbReference type="ARBA" id="ARBA00022670"/>
    </source>
</evidence>
<keyword evidence="2" id="KW-0645">Protease</keyword>
<accession>J0PVZ6</accession>
<dbReference type="HOGENOM" id="CLU_026846_2_0_5"/>
<keyword evidence="8" id="KW-1133">Transmembrane helix</keyword>
<dbReference type="InterPro" id="IPR011055">
    <property type="entry name" value="Dup_hybrid_motif"/>
</dbReference>
<dbReference type="PATRIC" id="fig|1094563.3.peg.1880"/>
<reference evidence="10 11" key="1">
    <citation type="submission" date="2012-03" db="EMBL/GenBank/DDBJ databases">
        <title>The Genome Sequence of Bartonella washoensis Sb944nv.</title>
        <authorList>
            <consortium name="The Broad Institute Genome Sequencing Platform"/>
            <consortium name="The Broad Institute Genome Sequencing Center for Infectious Disease"/>
            <person name="Feldgarden M."/>
            <person name="Kirby J."/>
            <person name="Kosoy M."/>
            <person name="Birtles R."/>
            <person name="Probert W.S."/>
            <person name="Chiaraviglio L."/>
            <person name="Young S.K."/>
            <person name="Zeng Q."/>
            <person name="Gargeya S."/>
            <person name="Fitzgerald M."/>
            <person name="Haas B."/>
            <person name="Abouelleil A."/>
            <person name="Alvarado L."/>
            <person name="Arachchi H.M."/>
            <person name="Berlin A."/>
            <person name="Chapman S.B."/>
            <person name="Gearin G."/>
            <person name="Goldberg J."/>
            <person name="Griggs A."/>
            <person name="Gujja S."/>
            <person name="Hansen M."/>
            <person name="Heiman D."/>
            <person name="Howarth C."/>
            <person name="Larimer J."/>
            <person name="Lui A."/>
            <person name="MacDonald P.J.P."/>
            <person name="McCowen C."/>
            <person name="Montmayeur A."/>
            <person name="Murphy C."/>
            <person name="Neiman D."/>
            <person name="Pearson M."/>
            <person name="Priest M."/>
            <person name="Roberts A."/>
            <person name="Saif S."/>
            <person name="Shea T."/>
            <person name="Sisk P."/>
            <person name="Stolte C."/>
            <person name="Sykes S."/>
            <person name="Wortman J."/>
            <person name="Nusbaum C."/>
            <person name="Birren B."/>
        </authorList>
    </citation>
    <scope>NUCLEOTIDE SEQUENCE [LARGE SCALE GENOMIC DNA]</scope>
    <source>
        <strain evidence="10 11">Sb944nv</strain>
    </source>
</reference>
<evidence type="ECO:0000256" key="7">
    <source>
        <dbReference type="SAM" id="MobiDB-lite"/>
    </source>
</evidence>
<sequence>MWDNQHQKNDPGQDPALVVKRFLPARRQVSVRWLTGTVLTGITSCILMGIALFAALDGQQRLVTPPQWFTRENLSESQTPDANGYKGDRISPTRARQSFDSKRQFELSILQKKGDEQVIQTQNFEWIRMALAEERPKQYSYPKFDALNIFAVDSKNQAAAPQTSGQIYGAKVETKMILRNYDFIIDEINFDGADTLTSDEAQQELQKAGFSLEKTNEHLSLLTLIDPLKLDDLSSDPQFKDAPEVRIVQENVTVSPQNHRIDLTKNYAEDIIPIHKKQKIIDALKETEYTKEQVEQVAKTLALLNYSDTLKEGSLLRIGIVTQPGEEDHLVRASIYQGMYHVLTIALNDKNQFVESAEPEMSHALKTAFQNGIPHSLVNTAQLPTAYDAIYNAVLSHNMSKSLSQRLIRLLATNIDMKSRITPTDQLEIFYAVPQQNDTGKNGQKSPKAKQPSKNADPEIRYISATFGNTTYKYYRYQSKDGSVDYYDEEGKSSKPFLLRKPLPNGIFGSPFGPRKHPILGYVRMHTGVDWIAPKGSPIMAVGDGVVIKVGVAGGYGNHTEIQHANGYVSSYSHQSSYAPDIRPGVKVRQGQVIGYVGTTGLATGPHCHFEIMVNGTKVDPMRIRLPDSKALTNQDLQAFLREKNNIDSLINSPITESENSS</sequence>
<dbReference type="Gene3D" id="3.10.450.350">
    <property type="match status" value="1"/>
</dbReference>
<dbReference type="AlphaFoldDB" id="J0PVZ6"/>
<dbReference type="GO" id="GO:0004222">
    <property type="term" value="F:metalloendopeptidase activity"/>
    <property type="evidence" value="ECO:0007669"/>
    <property type="project" value="TreeGrafter"/>
</dbReference>
<evidence type="ECO:0000313" key="10">
    <source>
        <dbReference type="EMBL" id="EJF76811.1"/>
    </source>
</evidence>
<proteinExistence type="predicted"/>
<keyword evidence="11" id="KW-1185">Reference proteome</keyword>
<evidence type="ECO:0000256" key="8">
    <source>
        <dbReference type="SAM" id="Phobius"/>
    </source>
</evidence>
<comment type="cofactor">
    <cofactor evidence="1">
        <name>Zn(2+)</name>
        <dbReference type="ChEBI" id="CHEBI:29105"/>
    </cofactor>
</comment>
<dbReference type="EMBL" id="AILU01000052">
    <property type="protein sequence ID" value="EJF76811.1"/>
    <property type="molecule type" value="Genomic_DNA"/>
</dbReference>
<comment type="caution">
    <text evidence="10">The sequence shown here is derived from an EMBL/GenBank/DDBJ whole genome shotgun (WGS) entry which is preliminary data.</text>
</comment>
<keyword evidence="4" id="KW-0378">Hydrolase</keyword>
<gene>
    <name evidence="10" type="ORF">MCQ_01647</name>
</gene>
<dbReference type="GO" id="GO:0006508">
    <property type="term" value="P:proteolysis"/>
    <property type="evidence" value="ECO:0007669"/>
    <property type="project" value="UniProtKB-KW"/>
</dbReference>
<dbReference type="Pfam" id="PF01551">
    <property type="entry name" value="Peptidase_M23"/>
    <property type="match status" value="1"/>
</dbReference>
<dbReference type="SUPFAM" id="SSF51261">
    <property type="entry name" value="Duplicated hybrid motif"/>
    <property type="match status" value="1"/>
</dbReference>
<organism evidence="10 11">
    <name type="scientific">Candidatus Bartonella washoeensis Sb944nv</name>
    <dbReference type="NCBI Taxonomy" id="1094563"/>
    <lineage>
        <taxon>Bacteria</taxon>
        <taxon>Pseudomonadati</taxon>
        <taxon>Pseudomonadota</taxon>
        <taxon>Alphaproteobacteria</taxon>
        <taxon>Hyphomicrobiales</taxon>
        <taxon>Bartonellaceae</taxon>
        <taxon>Bartonella</taxon>
    </lineage>
</organism>
<evidence type="ECO:0000256" key="1">
    <source>
        <dbReference type="ARBA" id="ARBA00001947"/>
    </source>
</evidence>
<keyword evidence="8" id="KW-0472">Membrane</keyword>
<dbReference type="PANTHER" id="PTHR21666">
    <property type="entry name" value="PEPTIDASE-RELATED"/>
    <property type="match status" value="1"/>
</dbReference>
<feature type="compositionally biased region" description="Polar residues" evidence="7">
    <location>
        <begin position="72"/>
        <end position="81"/>
    </location>
</feature>
<dbReference type="Proteomes" id="UP000008947">
    <property type="component" value="Unassembled WGS sequence"/>
</dbReference>
<keyword evidence="3" id="KW-0479">Metal-binding</keyword>
<feature type="compositionally biased region" description="Polar residues" evidence="7">
    <location>
        <begin position="435"/>
        <end position="445"/>
    </location>
</feature>
<evidence type="ECO:0000259" key="9">
    <source>
        <dbReference type="Pfam" id="PF01551"/>
    </source>
</evidence>
<evidence type="ECO:0000313" key="11">
    <source>
        <dbReference type="Proteomes" id="UP000008947"/>
    </source>
</evidence>
<dbReference type="PANTHER" id="PTHR21666:SF288">
    <property type="entry name" value="CELL DIVISION PROTEIN YTFB"/>
    <property type="match status" value="1"/>
</dbReference>
<name>J0PVZ6_9HYPH</name>
<protein>
    <recommendedName>
        <fullName evidence="9">M23ase beta-sheet core domain-containing protein</fullName>
    </recommendedName>
</protein>
<dbReference type="InterPro" id="IPR050570">
    <property type="entry name" value="Cell_wall_metabolism_enzyme"/>
</dbReference>
<keyword evidence="6" id="KW-0482">Metalloprotease</keyword>
<feature type="domain" description="M23ase beta-sheet core" evidence="9">
    <location>
        <begin position="524"/>
        <end position="621"/>
    </location>
</feature>
<keyword evidence="5" id="KW-0862">Zinc</keyword>
<keyword evidence="8" id="KW-0812">Transmembrane</keyword>
<evidence type="ECO:0000256" key="6">
    <source>
        <dbReference type="ARBA" id="ARBA00023049"/>
    </source>
</evidence>
<dbReference type="Gene3D" id="2.70.70.10">
    <property type="entry name" value="Glucose Permease (Domain IIA)"/>
    <property type="match status" value="1"/>
</dbReference>
<feature type="region of interest" description="Disordered" evidence="7">
    <location>
        <begin position="435"/>
        <end position="457"/>
    </location>
</feature>